<dbReference type="InterPro" id="IPR026021">
    <property type="entry name" value="YdjA-like"/>
</dbReference>
<dbReference type="Gene3D" id="3.40.109.10">
    <property type="entry name" value="NADH Oxidase"/>
    <property type="match status" value="1"/>
</dbReference>
<keyword evidence="5 7" id="KW-0560">Oxidoreductase</keyword>
<feature type="binding site" evidence="8">
    <location>
        <position position="77"/>
    </location>
    <ligand>
        <name>FMN</name>
        <dbReference type="ChEBI" id="CHEBI:58210"/>
        <note>ligand shared between dimeric partners</note>
    </ligand>
</feature>
<evidence type="ECO:0000256" key="5">
    <source>
        <dbReference type="ARBA" id="ARBA00023002"/>
    </source>
</evidence>
<evidence type="ECO:0000256" key="6">
    <source>
        <dbReference type="ARBA" id="ARBA00023027"/>
    </source>
</evidence>
<dbReference type="InterPro" id="IPR000415">
    <property type="entry name" value="Nitroreductase-like"/>
</dbReference>
<dbReference type="PIRSF" id="PIRSF000232">
    <property type="entry name" value="YdjA"/>
    <property type="match status" value="1"/>
</dbReference>
<dbReference type="OrthoDB" id="9804207at2"/>
<feature type="region of interest" description="Disordered" evidence="9">
    <location>
        <begin position="1"/>
        <end position="24"/>
    </location>
</feature>
<dbReference type="PANTHER" id="PTHR43821:SF1">
    <property type="entry name" value="NAD(P)H NITROREDUCTASE YDJA-RELATED"/>
    <property type="match status" value="1"/>
</dbReference>
<name>A0A5M6IBG6_9PROT</name>
<evidence type="ECO:0000256" key="4">
    <source>
        <dbReference type="ARBA" id="ARBA00022857"/>
    </source>
</evidence>
<dbReference type="EC" id="1.-.-.-" evidence="7"/>
<keyword evidence="4 7" id="KW-0521">NADP</keyword>
<reference evidence="11 12" key="1">
    <citation type="submission" date="2019-09" db="EMBL/GenBank/DDBJ databases">
        <title>Genome sequence of Roseospira marina, one of the more divergent members of the non-sulfur purple photosynthetic bacterial family, the Rhodospirillaceae.</title>
        <authorList>
            <person name="Meyer T."/>
            <person name="Kyndt J."/>
        </authorList>
    </citation>
    <scope>NUCLEOTIDE SEQUENCE [LARGE SCALE GENOMIC DNA]</scope>
    <source>
        <strain evidence="11 12">DSM 15113</strain>
    </source>
</reference>
<accession>A0A5M6IBG6</accession>
<gene>
    <name evidence="11" type="ORF">F1188_10185</name>
</gene>
<keyword evidence="2 7" id="KW-0285">Flavoprotein</keyword>
<evidence type="ECO:0000256" key="3">
    <source>
        <dbReference type="ARBA" id="ARBA00022643"/>
    </source>
</evidence>
<dbReference type="CDD" id="cd02135">
    <property type="entry name" value="YdjA-like"/>
    <property type="match status" value="1"/>
</dbReference>
<organism evidence="11 12">
    <name type="scientific">Roseospira marina</name>
    <dbReference type="NCBI Taxonomy" id="140057"/>
    <lineage>
        <taxon>Bacteria</taxon>
        <taxon>Pseudomonadati</taxon>
        <taxon>Pseudomonadota</taxon>
        <taxon>Alphaproteobacteria</taxon>
        <taxon>Rhodospirillales</taxon>
        <taxon>Rhodospirillaceae</taxon>
        <taxon>Roseospira</taxon>
    </lineage>
</organism>
<evidence type="ECO:0000313" key="12">
    <source>
        <dbReference type="Proteomes" id="UP000324065"/>
    </source>
</evidence>
<keyword evidence="3 7" id="KW-0288">FMN</keyword>
<comment type="caution">
    <text evidence="11">The sequence shown here is derived from an EMBL/GenBank/DDBJ whole genome shotgun (WGS) entry which is preliminary data.</text>
</comment>
<proteinExistence type="inferred from homology"/>
<keyword evidence="12" id="KW-1185">Reference proteome</keyword>
<protein>
    <recommendedName>
        <fullName evidence="7">Putative NAD(P)H nitroreductase</fullName>
        <ecNumber evidence="7">1.-.-.-</ecNumber>
    </recommendedName>
</protein>
<dbReference type="EMBL" id="VWPJ01000008">
    <property type="protein sequence ID" value="KAA5605596.1"/>
    <property type="molecule type" value="Genomic_DNA"/>
</dbReference>
<evidence type="ECO:0000256" key="9">
    <source>
        <dbReference type="SAM" id="MobiDB-lite"/>
    </source>
</evidence>
<evidence type="ECO:0000256" key="8">
    <source>
        <dbReference type="PIRSR" id="PIRSR000232-1"/>
    </source>
</evidence>
<evidence type="ECO:0000256" key="2">
    <source>
        <dbReference type="ARBA" id="ARBA00022630"/>
    </source>
</evidence>
<dbReference type="SUPFAM" id="SSF55469">
    <property type="entry name" value="FMN-dependent nitroreductase-like"/>
    <property type="match status" value="1"/>
</dbReference>
<dbReference type="InterPro" id="IPR052530">
    <property type="entry name" value="NAD(P)H_nitroreductase"/>
</dbReference>
<evidence type="ECO:0000256" key="1">
    <source>
        <dbReference type="ARBA" id="ARBA00007118"/>
    </source>
</evidence>
<feature type="binding site" description="in other chain" evidence="8">
    <location>
        <begin position="171"/>
        <end position="173"/>
    </location>
    <ligand>
        <name>FMN</name>
        <dbReference type="ChEBI" id="CHEBI:58210"/>
        <note>ligand shared between dimeric partners</note>
    </ligand>
</feature>
<keyword evidence="6 7" id="KW-0520">NAD</keyword>
<evidence type="ECO:0000256" key="7">
    <source>
        <dbReference type="PIRNR" id="PIRNR000232"/>
    </source>
</evidence>
<feature type="region of interest" description="Disordered" evidence="9">
    <location>
        <begin position="202"/>
        <end position="228"/>
    </location>
</feature>
<dbReference type="InterPro" id="IPR029479">
    <property type="entry name" value="Nitroreductase"/>
</dbReference>
<comment type="similarity">
    <text evidence="1 7">Belongs to the nitroreductase family.</text>
</comment>
<dbReference type="Pfam" id="PF00881">
    <property type="entry name" value="Nitroreductase"/>
    <property type="match status" value="1"/>
</dbReference>
<dbReference type="AlphaFoldDB" id="A0A5M6IBG6"/>
<comment type="cofactor">
    <cofactor evidence="8">
        <name>FMN</name>
        <dbReference type="ChEBI" id="CHEBI:58210"/>
    </cofactor>
    <text evidence="8">Binds 1 FMN per subunit.</text>
</comment>
<evidence type="ECO:0000259" key="10">
    <source>
        <dbReference type="Pfam" id="PF00881"/>
    </source>
</evidence>
<evidence type="ECO:0000313" key="11">
    <source>
        <dbReference type="EMBL" id="KAA5605596.1"/>
    </source>
</evidence>
<feature type="domain" description="Nitroreductase" evidence="10">
    <location>
        <begin position="50"/>
        <end position="201"/>
    </location>
</feature>
<dbReference type="Proteomes" id="UP000324065">
    <property type="component" value="Unassembled WGS sequence"/>
</dbReference>
<sequence>MSRDAAAGETPYMAGGGAPCPEPGSTALRLTGSTHVTSLVQRLQVRESTSAKNLTTPGPTDDELAEVMRAAVAVPEHGAIRPWRFLMVREAGQRRLSEVFVDDLLAVDPEASETEIAKRRDGPLRSPLLIVVAVSPRAHPKVPEIEQVVAGGLSAFVIQSCFHDMGYGAVWVTGQPSYSERVKTALGLAPTDHIIGFVHVGTRGPGASASPPKKRPEPSDYIVEWTGS</sequence>
<dbReference type="GO" id="GO:0016491">
    <property type="term" value="F:oxidoreductase activity"/>
    <property type="evidence" value="ECO:0007669"/>
    <property type="project" value="UniProtKB-UniRule"/>
</dbReference>
<dbReference type="PANTHER" id="PTHR43821">
    <property type="entry name" value="NAD(P)H NITROREDUCTASE YDJA-RELATED"/>
    <property type="match status" value="1"/>
</dbReference>
<feature type="binding site" description="in other chain" evidence="8">
    <location>
        <begin position="46"/>
        <end position="48"/>
    </location>
    <ligand>
        <name>FMN</name>
        <dbReference type="ChEBI" id="CHEBI:58210"/>
        <note>ligand shared between dimeric partners</note>
    </ligand>
</feature>